<feature type="chain" id="PRO_5046315693" evidence="2">
    <location>
        <begin position="26"/>
        <end position="165"/>
    </location>
</feature>
<keyword evidence="1" id="KW-1133">Transmembrane helix</keyword>
<comment type="caution">
    <text evidence="3">The sequence shown here is derived from an EMBL/GenBank/DDBJ whole genome shotgun (WGS) entry which is preliminary data.</text>
</comment>
<feature type="signal peptide" evidence="2">
    <location>
        <begin position="1"/>
        <end position="25"/>
    </location>
</feature>
<reference evidence="3 4" key="1">
    <citation type="journal article" date="2016" name="Antonie Van Leeuwenhoek">
        <title>Dongia soli sp. nov., isolated from soil from Dokdo, Korea.</title>
        <authorList>
            <person name="Kim D.U."/>
            <person name="Lee H."/>
            <person name="Kim H."/>
            <person name="Kim S.G."/>
            <person name="Ka J.O."/>
        </authorList>
    </citation>
    <scope>NUCLEOTIDE SEQUENCE [LARGE SCALE GENOMIC DNA]</scope>
    <source>
        <strain evidence="3 4">D78</strain>
    </source>
</reference>
<protein>
    <submittedName>
        <fullName evidence="3">Uncharacterized protein</fullName>
    </submittedName>
</protein>
<keyword evidence="4" id="KW-1185">Reference proteome</keyword>
<evidence type="ECO:0000256" key="1">
    <source>
        <dbReference type="SAM" id="Phobius"/>
    </source>
</evidence>
<gene>
    <name evidence="3" type="ORF">SMD27_07980</name>
</gene>
<keyword evidence="2" id="KW-0732">Signal</keyword>
<proteinExistence type="predicted"/>
<evidence type="ECO:0000256" key="2">
    <source>
        <dbReference type="SAM" id="SignalP"/>
    </source>
</evidence>
<evidence type="ECO:0000313" key="3">
    <source>
        <dbReference type="EMBL" id="MDY0882778.1"/>
    </source>
</evidence>
<organism evidence="3 4">
    <name type="scientific">Dongia soli</name>
    <dbReference type="NCBI Taxonomy" id="600628"/>
    <lineage>
        <taxon>Bacteria</taxon>
        <taxon>Pseudomonadati</taxon>
        <taxon>Pseudomonadota</taxon>
        <taxon>Alphaproteobacteria</taxon>
        <taxon>Rhodospirillales</taxon>
        <taxon>Dongiaceae</taxon>
        <taxon>Dongia</taxon>
    </lineage>
</organism>
<evidence type="ECO:0000313" key="4">
    <source>
        <dbReference type="Proteomes" id="UP001279642"/>
    </source>
</evidence>
<name>A0ABU5E8X9_9PROT</name>
<keyword evidence="1" id="KW-0812">Transmembrane</keyword>
<dbReference type="RefSeq" id="WP_320507840.1">
    <property type="nucleotide sequence ID" value="NZ_JAXCLW010000002.1"/>
</dbReference>
<dbReference type="Proteomes" id="UP001279642">
    <property type="component" value="Unassembled WGS sequence"/>
</dbReference>
<sequence length="165" mass="17422">MKKMLLNGAGSLVIFLGVASSAGFAASPSAVGSSAEYYPAKSSTLLRVSEASNANCMTCIPISSPSVSQMIASSSSRFSPSYLASTHMAIPHMALPLKAFAVDGVENGQRNDLSRTFLLVVTALAAFSLIRRRSSSQSNKVAETDFGSTPIWARKWLERPTQGSV</sequence>
<feature type="transmembrane region" description="Helical" evidence="1">
    <location>
        <begin position="113"/>
        <end position="130"/>
    </location>
</feature>
<dbReference type="EMBL" id="JAXCLW010000002">
    <property type="protein sequence ID" value="MDY0882778.1"/>
    <property type="molecule type" value="Genomic_DNA"/>
</dbReference>
<accession>A0ABU5E8X9</accession>
<keyword evidence="1" id="KW-0472">Membrane</keyword>